<protein>
    <submittedName>
        <fullName evidence="6">WD repeat-containing protein 43</fullName>
    </submittedName>
</protein>
<proteinExistence type="inferred from homology"/>
<accession>A0A482V9X3</accession>
<evidence type="ECO:0000259" key="5">
    <source>
        <dbReference type="Pfam" id="PF04003"/>
    </source>
</evidence>
<evidence type="ECO:0000313" key="6">
    <source>
        <dbReference type="EMBL" id="RZB40003.1"/>
    </source>
</evidence>
<keyword evidence="7" id="KW-1185">Reference proteome</keyword>
<dbReference type="PANTHER" id="PTHR44267">
    <property type="entry name" value="WD REPEAT-CONTAINING PROTEIN 43"/>
    <property type="match status" value="1"/>
</dbReference>
<sequence length="607" mass="67679">MACEFSADGKYFAQISLEGKLKIWNTLSNSFEQEFTPNFHLASPCTCLHFIHSDTTSKLGSPRKKKRKNFQNGSSIYIALGTASGRLLIYSLTKGDLDHMIDSMTSQSINCLSTNNDEYIYSGIDSSIFVWNLHKRNINSKWVAGNEKINGILVIPDSQKLLTASKNIKLWDIHSKEVLKVYTGHSSQVNLLHYIKPKDSAADAYVMSGSKGDRLLNCWNLNENVDGKNAVASFLMEDIVNNLSIYISNDGSTHMAATVRSGVVHVYQHTLNGKCSKPLKPKTTIQVVSDSREDVISPIHITAAVYRDTQTLCIGYGSAVVQTFENITISNYQKLQCLLREDLHKLRISKENQVSKVHTPIVGNDVHYLTSQTSSVTTKRKNDGQQEVPMERRLENLMANELDSNSKVPKADNIAQLLVQGLHSKDKNILKTVLLKKDELLIKNTIRRLPITVIVPLFEELTKLIQGKTLSRKIGLMWLKNILLIHSGLLLSNPDLPKLFGEALGSIEAGIALQTPRSKLMGRLELLVSQISQVSAQEPQNNNEALLIFNDKVSSDSDNDVMEFEVHSNSENDWEEASSSDGENNENEKVDGSDNENEGDSDEPMFS</sequence>
<dbReference type="InterPro" id="IPR036322">
    <property type="entry name" value="WD40_repeat_dom_sf"/>
</dbReference>
<dbReference type="InterPro" id="IPR007148">
    <property type="entry name" value="SSU_processome_Utp12"/>
</dbReference>
<feature type="region of interest" description="Disordered" evidence="4">
    <location>
        <begin position="561"/>
        <end position="607"/>
    </location>
</feature>
<dbReference type="PANTHER" id="PTHR44267:SF1">
    <property type="entry name" value="WD REPEAT-CONTAINING PROTEIN 43"/>
    <property type="match status" value="1"/>
</dbReference>
<dbReference type="Gene3D" id="2.130.10.10">
    <property type="entry name" value="YVTN repeat-like/Quinoprotein amine dehydrogenase"/>
    <property type="match status" value="2"/>
</dbReference>
<dbReference type="InterPro" id="IPR001680">
    <property type="entry name" value="WD40_rpt"/>
</dbReference>
<comment type="caution">
    <text evidence="6">The sequence shown here is derived from an EMBL/GenBank/DDBJ whole genome shotgun (WGS) entry which is preliminary data.</text>
</comment>
<gene>
    <name evidence="6" type="ORF">BDFB_007532</name>
</gene>
<feature type="compositionally biased region" description="Acidic residues" evidence="4">
    <location>
        <begin position="593"/>
        <end position="607"/>
    </location>
</feature>
<name>A0A482V9X3_ASBVE</name>
<feature type="domain" description="Small-subunit processome Utp12" evidence="5">
    <location>
        <begin position="426"/>
        <end position="528"/>
    </location>
</feature>
<reference evidence="6 7" key="1">
    <citation type="submission" date="2017-03" db="EMBL/GenBank/DDBJ databases">
        <title>Genome of the blue death feigning beetle - Asbolus verrucosus.</title>
        <authorList>
            <person name="Rider S.D."/>
        </authorList>
    </citation>
    <scope>NUCLEOTIDE SEQUENCE [LARGE SCALE GENOMIC DNA]</scope>
    <source>
        <strain evidence="6">Butters</strain>
        <tissue evidence="6">Head and leg muscle</tissue>
    </source>
</reference>
<dbReference type="AlphaFoldDB" id="A0A482V9X3"/>
<evidence type="ECO:0000256" key="3">
    <source>
        <dbReference type="ARBA" id="ARBA00038335"/>
    </source>
</evidence>
<dbReference type="InterPro" id="IPR015943">
    <property type="entry name" value="WD40/YVTN_repeat-like_dom_sf"/>
</dbReference>
<organism evidence="6 7">
    <name type="scientific">Asbolus verrucosus</name>
    <name type="common">Desert ironclad beetle</name>
    <dbReference type="NCBI Taxonomy" id="1661398"/>
    <lineage>
        <taxon>Eukaryota</taxon>
        <taxon>Metazoa</taxon>
        <taxon>Ecdysozoa</taxon>
        <taxon>Arthropoda</taxon>
        <taxon>Hexapoda</taxon>
        <taxon>Insecta</taxon>
        <taxon>Pterygota</taxon>
        <taxon>Neoptera</taxon>
        <taxon>Endopterygota</taxon>
        <taxon>Coleoptera</taxon>
        <taxon>Polyphaga</taxon>
        <taxon>Cucujiformia</taxon>
        <taxon>Tenebrionidae</taxon>
        <taxon>Pimeliinae</taxon>
        <taxon>Asbolus</taxon>
    </lineage>
</organism>
<dbReference type="Pfam" id="PF04003">
    <property type="entry name" value="Utp12"/>
    <property type="match status" value="1"/>
</dbReference>
<dbReference type="InterPro" id="IPR052414">
    <property type="entry name" value="U3_snoRNA-assoc_WDR"/>
</dbReference>
<dbReference type="SUPFAM" id="SSF50978">
    <property type="entry name" value="WD40 repeat-like"/>
    <property type="match status" value="1"/>
</dbReference>
<dbReference type="EMBL" id="QDEB01123403">
    <property type="protein sequence ID" value="RZB40003.1"/>
    <property type="molecule type" value="Genomic_DNA"/>
</dbReference>
<dbReference type="STRING" id="1661398.A0A482V9X3"/>
<evidence type="ECO:0000313" key="7">
    <source>
        <dbReference type="Proteomes" id="UP000292052"/>
    </source>
</evidence>
<comment type="subcellular location">
    <subcellularLocation>
        <location evidence="1">Nucleus</location>
    </subcellularLocation>
</comment>
<dbReference type="Proteomes" id="UP000292052">
    <property type="component" value="Unassembled WGS sequence"/>
</dbReference>
<dbReference type="OrthoDB" id="30195at2759"/>
<dbReference type="GO" id="GO:0000462">
    <property type="term" value="P:maturation of SSU-rRNA from tricistronic rRNA transcript (SSU-rRNA, 5.8S rRNA, LSU-rRNA)"/>
    <property type="evidence" value="ECO:0007669"/>
    <property type="project" value="TreeGrafter"/>
</dbReference>
<evidence type="ECO:0000256" key="4">
    <source>
        <dbReference type="SAM" id="MobiDB-lite"/>
    </source>
</evidence>
<dbReference type="GO" id="GO:0005730">
    <property type="term" value="C:nucleolus"/>
    <property type="evidence" value="ECO:0007669"/>
    <property type="project" value="TreeGrafter"/>
</dbReference>
<evidence type="ECO:0000256" key="1">
    <source>
        <dbReference type="ARBA" id="ARBA00004123"/>
    </source>
</evidence>
<dbReference type="SMART" id="SM00320">
    <property type="entry name" value="WD40"/>
    <property type="match status" value="4"/>
</dbReference>
<comment type="similarity">
    <text evidence="3">Belongs to the UTP5 family.</text>
</comment>
<evidence type="ECO:0000256" key="2">
    <source>
        <dbReference type="ARBA" id="ARBA00023242"/>
    </source>
</evidence>
<keyword evidence="2" id="KW-0539">Nucleus</keyword>